<reference evidence="1 2" key="1">
    <citation type="journal article" date="2010" name="Stand. Genomic Sci.">
        <title>Complete genome sequence of Acetohalobium arabaticum type strain (Z-7288).</title>
        <authorList>
            <person name="Sikorski J."/>
            <person name="Lapidus A."/>
            <person name="Chertkov O."/>
            <person name="Lucas S."/>
            <person name="Copeland A."/>
            <person name="Glavina Del Rio T."/>
            <person name="Nolan M."/>
            <person name="Tice H."/>
            <person name="Cheng J.F."/>
            <person name="Han C."/>
            <person name="Brambilla E."/>
            <person name="Pitluck S."/>
            <person name="Liolios K."/>
            <person name="Ivanova N."/>
            <person name="Mavromatis K."/>
            <person name="Mikhailova N."/>
            <person name="Pati A."/>
            <person name="Bruce D."/>
            <person name="Detter C."/>
            <person name="Tapia R."/>
            <person name="Goodwin L."/>
            <person name="Chen A."/>
            <person name="Palaniappan K."/>
            <person name="Land M."/>
            <person name="Hauser L."/>
            <person name="Chang Y.J."/>
            <person name="Jeffries C.D."/>
            <person name="Rohde M."/>
            <person name="Goker M."/>
            <person name="Spring S."/>
            <person name="Woyke T."/>
            <person name="Bristow J."/>
            <person name="Eisen J.A."/>
            <person name="Markowitz V."/>
            <person name="Hugenholtz P."/>
            <person name="Kyrpides N.C."/>
            <person name="Klenk H.P."/>
        </authorList>
    </citation>
    <scope>NUCLEOTIDE SEQUENCE [LARGE SCALE GENOMIC DNA]</scope>
    <source>
        <strain evidence="2">ATCC 49924 / DSM 5501 / Z-7288</strain>
    </source>
</reference>
<dbReference type="Proteomes" id="UP000001661">
    <property type="component" value="Chromosome"/>
</dbReference>
<gene>
    <name evidence="1" type="ordered locus">Acear_1386</name>
</gene>
<dbReference type="OrthoDB" id="2111893at2"/>
<dbReference type="AlphaFoldDB" id="D9QQV5"/>
<dbReference type="KEGG" id="aar:Acear_1386"/>
<dbReference type="RefSeq" id="WP_013278341.1">
    <property type="nucleotide sequence ID" value="NC_014378.1"/>
</dbReference>
<evidence type="ECO:0000313" key="1">
    <source>
        <dbReference type="EMBL" id="ADL12896.1"/>
    </source>
</evidence>
<name>D9QQV5_ACEAZ</name>
<protein>
    <recommendedName>
        <fullName evidence="3">DUF1819 domain-containing protein</fullName>
    </recommendedName>
</protein>
<dbReference type="eggNOG" id="ENOG5032TWZ">
    <property type="taxonomic scope" value="Bacteria"/>
</dbReference>
<organism evidence="1 2">
    <name type="scientific">Acetohalobium arabaticum (strain ATCC 49924 / DSM 5501 / Z-7288)</name>
    <dbReference type="NCBI Taxonomy" id="574087"/>
    <lineage>
        <taxon>Bacteria</taxon>
        <taxon>Bacillati</taxon>
        <taxon>Bacillota</taxon>
        <taxon>Clostridia</taxon>
        <taxon>Halanaerobiales</taxon>
        <taxon>Halobacteroidaceae</taxon>
        <taxon>Acetohalobium</taxon>
    </lineage>
</organism>
<keyword evidence="2" id="KW-1185">Reference proteome</keyword>
<dbReference type="EMBL" id="CP002105">
    <property type="protein sequence ID" value="ADL12896.1"/>
    <property type="molecule type" value="Genomic_DNA"/>
</dbReference>
<accession>D9QQV5</accession>
<evidence type="ECO:0008006" key="3">
    <source>
        <dbReference type="Google" id="ProtNLM"/>
    </source>
</evidence>
<dbReference type="HOGENOM" id="CLU_1128079_0_0_9"/>
<proteinExistence type="predicted"/>
<evidence type="ECO:0000313" key="2">
    <source>
        <dbReference type="Proteomes" id="UP000001661"/>
    </source>
</evidence>
<sequence>MKGFDRPLKPEWVYEMIQRLEVGDKLSEHKEELDEVLKELTGKTGKRKVRTVIGRYFLKDLDKPRQRSVQDSLIFRLIKEQQLDEVKPVMLFNLLVKAPILQYFSEQLFNLYERQQEINAAFLRKKAYQRIGERDIARRSLRNFLSTLTDFGILQQQDRKIFIWNKRLIVNEENFINFLKLYSKFYLKSPQISLNDLPEYLLFYFDLPNVREIAQKYNNVHWDYTRRLQAAIVTLY</sequence>
<dbReference type="STRING" id="574087.Acear_1386"/>